<comment type="similarity">
    <text evidence="1 8 9">Belongs to the TRAFAC class TrmE-Era-EngA-EngB-Septin-like GTPase superfamily. EngA (Der) GTPase family.</text>
</comment>
<dbReference type="InterPro" id="IPR032859">
    <property type="entry name" value="KH_dom-like"/>
</dbReference>
<evidence type="ECO:0000256" key="4">
    <source>
        <dbReference type="ARBA" id="ARBA00022737"/>
    </source>
</evidence>
<dbReference type="GO" id="GO:0042254">
    <property type="term" value="P:ribosome biogenesis"/>
    <property type="evidence" value="ECO:0007669"/>
    <property type="project" value="UniProtKB-KW"/>
</dbReference>
<comment type="caution">
    <text evidence="12">The sequence shown here is derived from an EMBL/GenBank/DDBJ whole genome shotgun (WGS) entry which is preliminary data.</text>
</comment>
<dbReference type="Gene3D" id="3.30.300.20">
    <property type="match status" value="1"/>
</dbReference>
<feature type="domain" description="GTPase Der C-terminal KH-domain-like" evidence="11">
    <location>
        <begin position="349"/>
        <end position="427"/>
    </location>
</feature>
<dbReference type="InterPro" id="IPR016484">
    <property type="entry name" value="GTPase_Der"/>
</dbReference>
<dbReference type="SUPFAM" id="SSF52540">
    <property type="entry name" value="P-loop containing nucleoside triphosphate hydrolases"/>
    <property type="match status" value="2"/>
</dbReference>
<feature type="binding site" evidence="8">
    <location>
        <begin position="9"/>
        <end position="16"/>
    </location>
    <ligand>
        <name>GTP</name>
        <dbReference type="ChEBI" id="CHEBI:37565"/>
        <label>1</label>
    </ligand>
</feature>
<dbReference type="Pfam" id="PF14714">
    <property type="entry name" value="KH_dom-like"/>
    <property type="match status" value="1"/>
</dbReference>
<gene>
    <name evidence="8 12" type="primary">der</name>
    <name evidence="12" type="ORF">EVA99_02325</name>
</gene>
<dbReference type="InterPro" id="IPR005225">
    <property type="entry name" value="Small_GTP-bd"/>
</dbReference>
<feature type="binding site" evidence="8">
    <location>
        <begin position="227"/>
        <end position="231"/>
    </location>
    <ligand>
        <name>GTP</name>
        <dbReference type="ChEBI" id="CHEBI:37565"/>
        <label>2</label>
    </ligand>
</feature>
<dbReference type="NCBIfam" id="TIGR00231">
    <property type="entry name" value="small_GTP"/>
    <property type="match status" value="2"/>
</dbReference>
<dbReference type="CDD" id="cd01895">
    <property type="entry name" value="EngA2"/>
    <property type="match status" value="1"/>
</dbReference>
<feature type="domain" description="G" evidence="10">
    <location>
        <begin position="175"/>
        <end position="293"/>
    </location>
</feature>
<dbReference type="Pfam" id="PF01926">
    <property type="entry name" value="MMR_HSR1"/>
    <property type="match status" value="2"/>
</dbReference>
<keyword evidence="4 9" id="KW-0677">Repeat</keyword>
<dbReference type="InterPro" id="IPR027417">
    <property type="entry name" value="P-loop_NTPase"/>
</dbReference>
<proteinExistence type="inferred from homology"/>
<evidence type="ECO:0000256" key="5">
    <source>
        <dbReference type="ARBA" id="ARBA00022741"/>
    </source>
</evidence>
<comment type="subunit">
    <text evidence="8">Associates with the 50S ribosomal subunit.</text>
</comment>
<dbReference type="AlphaFoldDB" id="A0A520MSB4"/>
<keyword evidence="6 8" id="KW-0342">GTP-binding</keyword>
<dbReference type="GO" id="GO:0043022">
    <property type="term" value="F:ribosome binding"/>
    <property type="evidence" value="ECO:0007669"/>
    <property type="project" value="TreeGrafter"/>
</dbReference>
<evidence type="ECO:0000256" key="7">
    <source>
        <dbReference type="ARBA" id="ARBA00032345"/>
    </source>
</evidence>
<dbReference type="PANTHER" id="PTHR43834">
    <property type="entry name" value="GTPASE DER"/>
    <property type="match status" value="1"/>
</dbReference>
<organism evidence="12 13">
    <name type="scientific">SAR86 cluster bacterium</name>
    <dbReference type="NCBI Taxonomy" id="2030880"/>
    <lineage>
        <taxon>Bacteria</taxon>
        <taxon>Pseudomonadati</taxon>
        <taxon>Pseudomonadota</taxon>
        <taxon>Gammaproteobacteria</taxon>
        <taxon>SAR86 cluster</taxon>
    </lineage>
</organism>
<name>A0A520MSB4_9GAMM</name>
<evidence type="ECO:0000259" key="11">
    <source>
        <dbReference type="Pfam" id="PF14714"/>
    </source>
</evidence>
<evidence type="ECO:0000313" key="12">
    <source>
        <dbReference type="EMBL" id="RZO24108.1"/>
    </source>
</evidence>
<accession>A0A520MSB4</accession>
<dbReference type="GO" id="GO:0005525">
    <property type="term" value="F:GTP binding"/>
    <property type="evidence" value="ECO:0007669"/>
    <property type="project" value="UniProtKB-UniRule"/>
</dbReference>
<evidence type="ECO:0000256" key="3">
    <source>
        <dbReference type="ARBA" id="ARBA00022517"/>
    </source>
</evidence>
<reference evidence="12 13" key="1">
    <citation type="submission" date="2019-02" db="EMBL/GenBank/DDBJ databases">
        <title>Prokaryotic population dynamics and viral predation in marine succession experiment using metagenomics: the confinement effect.</title>
        <authorList>
            <person name="Haro-Moreno J.M."/>
            <person name="Rodriguez-Valera F."/>
            <person name="Lopez-Perez M."/>
        </authorList>
    </citation>
    <scope>NUCLEOTIDE SEQUENCE [LARGE SCALE GENOMIC DNA]</scope>
    <source>
        <strain evidence="12">MED-G166</strain>
    </source>
</reference>
<dbReference type="InterPro" id="IPR015946">
    <property type="entry name" value="KH_dom-like_a/b"/>
</dbReference>
<dbReference type="PANTHER" id="PTHR43834:SF6">
    <property type="entry name" value="GTPASE DER"/>
    <property type="match status" value="1"/>
</dbReference>
<dbReference type="NCBIfam" id="TIGR03594">
    <property type="entry name" value="GTPase_EngA"/>
    <property type="match status" value="1"/>
</dbReference>
<protein>
    <recommendedName>
        <fullName evidence="2 8">GTPase Der</fullName>
    </recommendedName>
    <alternativeName>
        <fullName evidence="7 8">GTP-binding protein EngA</fullName>
    </alternativeName>
</protein>
<dbReference type="PIRSF" id="PIRSF006485">
    <property type="entry name" value="GTP-binding_EngA"/>
    <property type="match status" value="1"/>
</dbReference>
<dbReference type="Proteomes" id="UP000320146">
    <property type="component" value="Unassembled WGS sequence"/>
</dbReference>
<dbReference type="CDD" id="cd01894">
    <property type="entry name" value="EngA1"/>
    <property type="match status" value="1"/>
</dbReference>
<feature type="binding site" evidence="8">
    <location>
        <begin position="119"/>
        <end position="122"/>
    </location>
    <ligand>
        <name>GTP</name>
        <dbReference type="ChEBI" id="CHEBI:37565"/>
        <label>1</label>
    </ligand>
</feature>
<comment type="function">
    <text evidence="8 9">GTPase that plays an essential role in the late steps of ribosome biogenesis.</text>
</comment>
<evidence type="ECO:0000256" key="6">
    <source>
        <dbReference type="ARBA" id="ARBA00023134"/>
    </source>
</evidence>
<evidence type="ECO:0000313" key="13">
    <source>
        <dbReference type="Proteomes" id="UP000320146"/>
    </source>
</evidence>
<dbReference type="HAMAP" id="MF_00195">
    <property type="entry name" value="GTPase_Der"/>
    <property type="match status" value="1"/>
</dbReference>
<dbReference type="EMBL" id="SHBL01000014">
    <property type="protein sequence ID" value="RZO24108.1"/>
    <property type="molecule type" value="Genomic_DNA"/>
</dbReference>
<keyword evidence="3 8" id="KW-0690">Ribosome biogenesis</keyword>
<feature type="domain" description="G" evidence="10">
    <location>
        <begin position="5"/>
        <end position="120"/>
    </location>
</feature>
<dbReference type="Gene3D" id="3.40.50.300">
    <property type="entry name" value="P-loop containing nucleotide triphosphate hydrolases"/>
    <property type="match status" value="2"/>
</dbReference>
<keyword evidence="5 8" id="KW-0547">Nucleotide-binding</keyword>
<evidence type="ECO:0000256" key="2">
    <source>
        <dbReference type="ARBA" id="ARBA00020953"/>
    </source>
</evidence>
<evidence type="ECO:0000256" key="8">
    <source>
        <dbReference type="HAMAP-Rule" id="MF_00195"/>
    </source>
</evidence>
<dbReference type="InterPro" id="IPR006073">
    <property type="entry name" value="GTP-bd"/>
</dbReference>
<evidence type="ECO:0000256" key="9">
    <source>
        <dbReference type="RuleBase" id="RU004481"/>
    </source>
</evidence>
<evidence type="ECO:0000259" key="10">
    <source>
        <dbReference type="Pfam" id="PF01926"/>
    </source>
</evidence>
<sequence>MITTVSLVGRTNVGKSSIFNKLAKSKSALVSEFEGLTRDIKTATIRKDNKTINLVDTGGFYTSKDDNFEEMILAKAFEAIELSQIILFVVDKKFGISPYDKEIASIIRKSNKKVILVINKIDVKTIEGTSIFDEFGFNEKIEVSSEHNLNIADLKNLIFSKIDQDEESLEQELPKICVMGKPNVGKSSTINSIINQEKMIVSDVPGTTIDSVDTKISYKGKNYLFIDTAGIRRKNKTVSKEEKFSVIKSLESNLNADLAIIMLDALSFLLDQDRKLIEKARDNGRAIIIVVNKTDLLDKDNKSKIESILKTDPIFVGLPYCFISAKNREGLKHLFDIIYRVLENVKRNISTNKLNNILRKAMDAKSIPFKGKFRPKIRFVHQGGKNPHVITVHGNSLEKIEGSYKRFLVNFYQKKLELLGVTIKLKFITSKNPYKS</sequence>
<feature type="binding site" evidence="8">
    <location>
        <begin position="56"/>
        <end position="60"/>
    </location>
    <ligand>
        <name>GTP</name>
        <dbReference type="ChEBI" id="CHEBI:37565"/>
        <label>1</label>
    </ligand>
</feature>
<feature type="binding site" evidence="8">
    <location>
        <begin position="180"/>
        <end position="187"/>
    </location>
    <ligand>
        <name>GTP</name>
        <dbReference type="ChEBI" id="CHEBI:37565"/>
        <label>2</label>
    </ligand>
</feature>
<evidence type="ECO:0000256" key="1">
    <source>
        <dbReference type="ARBA" id="ARBA00008279"/>
    </source>
</evidence>
<feature type="binding site" evidence="8">
    <location>
        <begin position="292"/>
        <end position="295"/>
    </location>
    <ligand>
        <name>GTP</name>
        <dbReference type="ChEBI" id="CHEBI:37565"/>
        <label>2</label>
    </ligand>
</feature>
<dbReference type="PRINTS" id="PR00449">
    <property type="entry name" value="RASTRNSFRMNG"/>
</dbReference>